<keyword evidence="4" id="KW-0309">Germination</keyword>
<dbReference type="EMBL" id="JBHTCO010000010">
    <property type="protein sequence ID" value="MFC7393127.1"/>
    <property type="molecule type" value="Genomic_DNA"/>
</dbReference>
<evidence type="ECO:0000256" key="5">
    <source>
        <dbReference type="ARBA" id="ARBA00022692"/>
    </source>
</evidence>
<keyword evidence="3" id="KW-0813">Transport</keyword>
<feature type="transmembrane region" description="Helical" evidence="8">
    <location>
        <begin position="150"/>
        <end position="167"/>
    </location>
</feature>
<comment type="caution">
    <text evidence="9">The sequence shown here is derived from an EMBL/GenBank/DDBJ whole genome shotgun (WGS) entry which is preliminary data.</text>
</comment>
<evidence type="ECO:0000256" key="4">
    <source>
        <dbReference type="ARBA" id="ARBA00022544"/>
    </source>
</evidence>
<organism evidence="9 10">
    <name type="scientific">Scopulibacillus cellulosilyticus</name>
    <dbReference type="NCBI Taxonomy" id="2665665"/>
    <lineage>
        <taxon>Bacteria</taxon>
        <taxon>Bacillati</taxon>
        <taxon>Bacillota</taxon>
        <taxon>Bacilli</taxon>
        <taxon>Bacillales</taxon>
        <taxon>Sporolactobacillaceae</taxon>
        <taxon>Scopulibacillus</taxon>
    </lineage>
</organism>
<proteinExistence type="inferred from homology"/>
<dbReference type="PANTHER" id="PTHR34975">
    <property type="entry name" value="SPORE GERMINATION PROTEIN A2"/>
    <property type="match status" value="1"/>
</dbReference>
<feature type="transmembrane region" description="Helical" evidence="8">
    <location>
        <begin position="272"/>
        <end position="293"/>
    </location>
</feature>
<evidence type="ECO:0000256" key="1">
    <source>
        <dbReference type="ARBA" id="ARBA00004141"/>
    </source>
</evidence>
<dbReference type="Gene3D" id="1.20.1740.10">
    <property type="entry name" value="Amino acid/polyamine transporter I"/>
    <property type="match status" value="1"/>
</dbReference>
<reference evidence="10" key="1">
    <citation type="journal article" date="2019" name="Int. J. Syst. Evol. Microbiol.">
        <title>The Global Catalogue of Microorganisms (GCM) 10K type strain sequencing project: providing services to taxonomists for standard genome sequencing and annotation.</title>
        <authorList>
            <consortium name="The Broad Institute Genomics Platform"/>
            <consortium name="The Broad Institute Genome Sequencing Center for Infectious Disease"/>
            <person name="Wu L."/>
            <person name="Ma J."/>
        </authorList>
    </citation>
    <scope>NUCLEOTIDE SEQUENCE [LARGE SCALE GENOMIC DNA]</scope>
    <source>
        <strain evidence="10">CGMCC 1.16305</strain>
    </source>
</reference>
<feature type="transmembrane region" description="Helical" evidence="8">
    <location>
        <begin position="84"/>
        <end position="104"/>
    </location>
</feature>
<keyword evidence="6 8" id="KW-1133">Transmembrane helix</keyword>
<evidence type="ECO:0000313" key="9">
    <source>
        <dbReference type="EMBL" id="MFC7393127.1"/>
    </source>
</evidence>
<keyword evidence="10" id="KW-1185">Reference proteome</keyword>
<feature type="transmembrane region" description="Helical" evidence="8">
    <location>
        <begin position="43"/>
        <end position="64"/>
    </location>
</feature>
<evidence type="ECO:0000256" key="3">
    <source>
        <dbReference type="ARBA" id="ARBA00022448"/>
    </source>
</evidence>
<protein>
    <submittedName>
        <fullName evidence="9">Endospore germination permease</fullName>
    </submittedName>
</protein>
<feature type="transmembrane region" description="Helical" evidence="8">
    <location>
        <begin position="12"/>
        <end position="31"/>
    </location>
</feature>
<dbReference type="Pfam" id="PF03845">
    <property type="entry name" value="Spore_permease"/>
    <property type="match status" value="1"/>
</dbReference>
<gene>
    <name evidence="9" type="ORF">ACFQRG_09135</name>
</gene>
<evidence type="ECO:0000256" key="7">
    <source>
        <dbReference type="ARBA" id="ARBA00023136"/>
    </source>
</evidence>
<evidence type="ECO:0000256" key="6">
    <source>
        <dbReference type="ARBA" id="ARBA00022989"/>
    </source>
</evidence>
<dbReference type="NCBIfam" id="TIGR00912">
    <property type="entry name" value="2A0309"/>
    <property type="match status" value="1"/>
</dbReference>
<feature type="transmembrane region" description="Helical" evidence="8">
    <location>
        <begin position="124"/>
        <end position="143"/>
    </location>
</feature>
<comment type="similarity">
    <text evidence="2">Belongs to the amino acid-polyamine-organocation (APC) superfamily. Spore germination protein (SGP) (TC 2.A.3.9) family.</text>
</comment>
<dbReference type="RefSeq" id="WP_380965577.1">
    <property type="nucleotide sequence ID" value="NZ_JBHTCO010000010.1"/>
</dbReference>
<name>A0ABW2PWY0_9BACL</name>
<keyword evidence="5 8" id="KW-0812">Transmembrane</keyword>
<dbReference type="Proteomes" id="UP001596505">
    <property type="component" value="Unassembled WGS sequence"/>
</dbReference>
<comment type="subcellular location">
    <subcellularLocation>
        <location evidence="1">Membrane</location>
        <topology evidence="1">Multi-pass membrane protein</topology>
    </subcellularLocation>
</comment>
<feature type="transmembrane region" description="Helical" evidence="8">
    <location>
        <begin position="342"/>
        <end position="358"/>
    </location>
</feature>
<dbReference type="PANTHER" id="PTHR34975:SF2">
    <property type="entry name" value="SPORE GERMINATION PROTEIN A2"/>
    <property type="match status" value="1"/>
</dbReference>
<evidence type="ECO:0000256" key="2">
    <source>
        <dbReference type="ARBA" id="ARBA00007998"/>
    </source>
</evidence>
<accession>A0ABW2PWY0</accession>
<evidence type="ECO:0000313" key="10">
    <source>
        <dbReference type="Proteomes" id="UP001596505"/>
    </source>
</evidence>
<keyword evidence="7 8" id="KW-0472">Membrane</keyword>
<evidence type="ECO:0000256" key="8">
    <source>
        <dbReference type="SAM" id="Phobius"/>
    </source>
</evidence>
<dbReference type="InterPro" id="IPR004761">
    <property type="entry name" value="Spore_GerAB"/>
</dbReference>
<sequence length="376" mass="41847">MITIIEKGKISAYQMGVLMHLATVSTGVLLLPSAMYKFAQKDLWLSLLISSLIGFVMVFIACKLHQYFPKKTLIEISNTLLGKIGGKVIGFIFLFLTLYINGYIVREYSEFLITNFFDKTPITIMATSLTLVCSFAVLGGLEVIARCAQIFAPVVILLFLGIVMLQLPDMEPLNMLPVMDNGIVPILKGTIAPMGWFAEYTFISFLLPYVSDGKNAMKAGFISVLTAVLALLIVCLVILFILGNLTGKYLFPFMIIARYISVADFLEHVESIVMAIWIVGAFIKTCLYFYINVLGISQWLKLSEYRSLTLPVGLLLVILAVWEFPNLQALINFSPVSVIDKITGFIIPVLLLLLAFIYKKFSDGKQNKGSQPQKDV</sequence>
<feature type="transmembrane region" description="Helical" evidence="8">
    <location>
        <begin position="305"/>
        <end position="322"/>
    </location>
</feature>
<feature type="transmembrane region" description="Helical" evidence="8">
    <location>
        <begin position="219"/>
        <end position="242"/>
    </location>
</feature>